<evidence type="ECO:0000313" key="8">
    <source>
        <dbReference type="Proteomes" id="UP000289738"/>
    </source>
</evidence>
<dbReference type="OrthoDB" id="1889094at2759"/>
<evidence type="ECO:0000259" key="6">
    <source>
        <dbReference type="Pfam" id="PF03168"/>
    </source>
</evidence>
<protein>
    <recommendedName>
        <fullName evidence="6">Late embryogenesis abundant protein LEA-2 subgroup domain-containing protein</fullName>
    </recommendedName>
</protein>
<dbReference type="GO" id="GO:0009506">
    <property type="term" value="C:plasmodesma"/>
    <property type="evidence" value="ECO:0007669"/>
    <property type="project" value="TreeGrafter"/>
</dbReference>
<dbReference type="GO" id="GO:0098542">
    <property type="term" value="P:defense response to other organism"/>
    <property type="evidence" value="ECO:0007669"/>
    <property type="project" value="InterPro"/>
</dbReference>
<keyword evidence="2 5" id="KW-0812">Transmembrane</keyword>
<dbReference type="InterPro" id="IPR004864">
    <property type="entry name" value="LEA_2"/>
</dbReference>
<accession>A0A445CRI1</accession>
<reference evidence="7 8" key="1">
    <citation type="submission" date="2019-01" db="EMBL/GenBank/DDBJ databases">
        <title>Sequencing of cultivated peanut Arachis hypogaea provides insights into genome evolution and oil improvement.</title>
        <authorList>
            <person name="Chen X."/>
        </authorList>
    </citation>
    <scope>NUCLEOTIDE SEQUENCE [LARGE SCALE GENOMIC DNA]</scope>
    <source>
        <strain evidence="8">cv. Fuhuasheng</strain>
        <tissue evidence="7">Leaves</tissue>
    </source>
</reference>
<proteinExistence type="predicted"/>
<dbReference type="PANTHER" id="PTHR31415:SF4">
    <property type="entry name" value="NDR1_HIN1-LIKE PROTEIN 3"/>
    <property type="match status" value="1"/>
</dbReference>
<evidence type="ECO:0000256" key="2">
    <source>
        <dbReference type="ARBA" id="ARBA00022692"/>
    </source>
</evidence>
<organism evidence="7 8">
    <name type="scientific">Arachis hypogaea</name>
    <name type="common">Peanut</name>
    <dbReference type="NCBI Taxonomy" id="3818"/>
    <lineage>
        <taxon>Eukaryota</taxon>
        <taxon>Viridiplantae</taxon>
        <taxon>Streptophyta</taxon>
        <taxon>Embryophyta</taxon>
        <taxon>Tracheophyta</taxon>
        <taxon>Spermatophyta</taxon>
        <taxon>Magnoliopsida</taxon>
        <taxon>eudicotyledons</taxon>
        <taxon>Gunneridae</taxon>
        <taxon>Pentapetalae</taxon>
        <taxon>rosids</taxon>
        <taxon>fabids</taxon>
        <taxon>Fabales</taxon>
        <taxon>Fabaceae</taxon>
        <taxon>Papilionoideae</taxon>
        <taxon>50 kb inversion clade</taxon>
        <taxon>dalbergioids sensu lato</taxon>
        <taxon>Dalbergieae</taxon>
        <taxon>Pterocarpus clade</taxon>
        <taxon>Arachis</taxon>
    </lineage>
</organism>
<feature type="transmembrane region" description="Helical" evidence="5">
    <location>
        <begin position="33"/>
        <end position="66"/>
    </location>
</feature>
<comment type="subcellular location">
    <subcellularLocation>
        <location evidence="1">Membrane</location>
        <topology evidence="1">Single-pass membrane protein</topology>
    </subcellularLocation>
</comment>
<evidence type="ECO:0000256" key="4">
    <source>
        <dbReference type="ARBA" id="ARBA00023136"/>
    </source>
</evidence>
<gene>
    <name evidence="7" type="ORF">Ahy_A06g028694</name>
</gene>
<evidence type="ECO:0000313" key="7">
    <source>
        <dbReference type="EMBL" id="RYR53531.1"/>
    </source>
</evidence>
<dbReference type="Proteomes" id="UP000289738">
    <property type="component" value="Chromosome A06"/>
</dbReference>
<keyword evidence="3 5" id="KW-1133">Transmembrane helix</keyword>
<feature type="domain" description="Late embryogenesis abundant protein LEA-2 subgroup" evidence="6">
    <location>
        <begin position="99"/>
        <end position="201"/>
    </location>
</feature>
<comment type="caution">
    <text evidence="7">The sequence shown here is derived from an EMBL/GenBank/DDBJ whole genome shotgun (WGS) entry which is preliminary data.</text>
</comment>
<dbReference type="EMBL" id="SDMP01000006">
    <property type="protein sequence ID" value="RYR53531.1"/>
    <property type="molecule type" value="Genomic_DNA"/>
</dbReference>
<dbReference type="GO" id="GO:0005886">
    <property type="term" value="C:plasma membrane"/>
    <property type="evidence" value="ECO:0007669"/>
    <property type="project" value="TreeGrafter"/>
</dbReference>
<keyword evidence="8" id="KW-1185">Reference proteome</keyword>
<dbReference type="Pfam" id="PF03168">
    <property type="entry name" value="LEA_2"/>
    <property type="match status" value="1"/>
</dbReference>
<dbReference type="AlphaFoldDB" id="A0A445CRI1"/>
<evidence type="ECO:0000256" key="1">
    <source>
        <dbReference type="ARBA" id="ARBA00004167"/>
    </source>
</evidence>
<dbReference type="STRING" id="3818.A0A445CRI1"/>
<keyword evidence="4 5" id="KW-0472">Membrane</keyword>
<evidence type="ECO:0000256" key="5">
    <source>
        <dbReference type="SAM" id="Phobius"/>
    </source>
</evidence>
<evidence type="ECO:0000256" key="3">
    <source>
        <dbReference type="ARBA" id="ARBA00022989"/>
    </source>
</evidence>
<dbReference type="PANTHER" id="PTHR31415">
    <property type="entry name" value="OS05G0367900 PROTEIN"/>
    <property type="match status" value="1"/>
</dbReference>
<sequence length="228" mass="25478">MSANQPQLNGAYYGPAIPPSKSYHRPGRGGGGLLGCCCGCIFSLIFKLILSIVIIIGIAIFIFWLIVRPNVVKVHVTDASLTQFNYSGNTLNYNLALNFSIRNPNKKLGIYYDYIEARALFQDSRFDSDLLPTFYQGHKNTTVLAHVFEGQQVVPLSTDQVSELNKEKSKGVYDIRVKLYLKVRFKLGAIKTKKVKPRVTCDLQVPLTSSKGVSSSDIFQTTKCDWSR</sequence>
<dbReference type="Gramene" id="arahy.Tifrunner.gnm2.ann2.Ah06g254300.1">
    <property type="protein sequence ID" value="arahy.Tifrunner.gnm2.ann2.Ah06g254300.1-CDS-1"/>
    <property type="gene ID" value="arahy.Tifrunner.gnm2.ann2.Ah06g254300"/>
</dbReference>
<dbReference type="InterPro" id="IPR044839">
    <property type="entry name" value="NDR1-like"/>
</dbReference>
<name>A0A445CRI1_ARAHY</name>